<dbReference type="InterPro" id="IPR045220">
    <property type="entry name" value="FRHB/FDHB/HCAR-like"/>
</dbReference>
<comment type="caution">
    <text evidence="3">The sequence shown here is derived from an EMBL/GenBank/DDBJ whole genome shotgun (WGS) entry which is preliminary data.</text>
</comment>
<feature type="domain" description="Coenzyme F420 hydrogenase/dehydrogenase beta subunit C-terminal" evidence="2">
    <location>
        <begin position="164"/>
        <end position="329"/>
    </location>
</feature>
<dbReference type="AlphaFoldDB" id="A0A644VU32"/>
<dbReference type="EMBL" id="VSSQ01000439">
    <property type="protein sequence ID" value="MPL94720.1"/>
    <property type="molecule type" value="Genomic_DNA"/>
</dbReference>
<accession>A0A644VU32</accession>
<dbReference type="PANTHER" id="PTHR31332">
    <property type="entry name" value="7-HYDROXYMETHYL CHLOROPHYLL A REDUCTASE, CHLOROPLASTIC"/>
    <property type="match status" value="1"/>
</dbReference>
<evidence type="ECO:0000259" key="2">
    <source>
        <dbReference type="Pfam" id="PF04432"/>
    </source>
</evidence>
<dbReference type="InterPro" id="IPR007516">
    <property type="entry name" value="Co_F420_Hydgase/DH_bsu_N"/>
</dbReference>
<gene>
    <name evidence="3" type="ORF">SDC9_40875</name>
</gene>
<sequence>MKRIRKIIDSGLCLGCGLCEAIAGRNNCEMVLSPEGFYRPHFKSKLKEDENREILACCPGIHVQGNNHSGVWGNVLAVTESWANDKALRKKSATGGVISALAIYLLESKKVDAILQVGVKKDSWLFNELLVSRTKEDVFLNAQSRYAPALVFDKIKILLNSSNETYGFIGKPCDIAGLNNFIRINPQFEGRIKYTLAIYCAGIPSYNATKTLVDQANIAGEPNFVKYRGDGWPGEFEARWDTGQTYKVSYNDSWGKVLGRTLGMRCKICPDGIGMLADISTGDSWNTKDGYPDFKEADGRNFCFIRTQNGSNLYEGAVEAGFISTTDFEMSSLQNMHRYQYSRRLFAAWRISALQILTFGLLKFQGLGLYHLFLKVNLLKGIREFFGTIKRFYNL</sequence>
<dbReference type="GO" id="GO:0090415">
    <property type="term" value="F:7-hydroxymethyl chlorophyll a reductase activity"/>
    <property type="evidence" value="ECO:0007669"/>
    <property type="project" value="TreeGrafter"/>
</dbReference>
<feature type="domain" description="Coenzyme F420 hydrogenase/dehydrogenase beta subunit N-terminal" evidence="1">
    <location>
        <begin position="80"/>
        <end position="153"/>
    </location>
</feature>
<evidence type="ECO:0000313" key="3">
    <source>
        <dbReference type="EMBL" id="MPL94720.1"/>
    </source>
</evidence>
<dbReference type="GO" id="GO:0033354">
    <property type="term" value="P:chlorophyll cycle"/>
    <property type="evidence" value="ECO:0007669"/>
    <property type="project" value="TreeGrafter"/>
</dbReference>
<reference evidence="3" key="1">
    <citation type="submission" date="2019-08" db="EMBL/GenBank/DDBJ databases">
        <authorList>
            <person name="Kucharzyk K."/>
            <person name="Murdoch R.W."/>
            <person name="Higgins S."/>
            <person name="Loffler F."/>
        </authorList>
    </citation>
    <scope>NUCLEOTIDE SEQUENCE</scope>
</reference>
<dbReference type="Pfam" id="PF04422">
    <property type="entry name" value="FrhB_FdhB_N"/>
    <property type="match status" value="1"/>
</dbReference>
<dbReference type="Pfam" id="PF04432">
    <property type="entry name" value="FrhB_FdhB_C"/>
    <property type="match status" value="1"/>
</dbReference>
<evidence type="ECO:0000259" key="1">
    <source>
        <dbReference type="Pfam" id="PF04422"/>
    </source>
</evidence>
<name>A0A644VU32_9ZZZZ</name>
<proteinExistence type="predicted"/>
<evidence type="ECO:0008006" key="4">
    <source>
        <dbReference type="Google" id="ProtNLM"/>
    </source>
</evidence>
<dbReference type="PANTHER" id="PTHR31332:SF0">
    <property type="entry name" value="7-HYDROXYMETHYL CHLOROPHYLL A REDUCTASE, CHLOROPLASTIC"/>
    <property type="match status" value="1"/>
</dbReference>
<dbReference type="GO" id="GO:0009507">
    <property type="term" value="C:chloroplast"/>
    <property type="evidence" value="ECO:0007669"/>
    <property type="project" value="TreeGrafter"/>
</dbReference>
<protein>
    <recommendedName>
        <fullName evidence="4">4Fe-4S ferredoxin-type domain-containing protein</fullName>
    </recommendedName>
</protein>
<organism evidence="3">
    <name type="scientific">bioreactor metagenome</name>
    <dbReference type="NCBI Taxonomy" id="1076179"/>
    <lineage>
        <taxon>unclassified sequences</taxon>
        <taxon>metagenomes</taxon>
        <taxon>ecological metagenomes</taxon>
    </lineage>
</organism>
<dbReference type="InterPro" id="IPR007525">
    <property type="entry name" value="FrhB_FdhB_C"/>
</dbReference>